<dbReference type="Proteomes" id="UP001151760">
    <property type="component" value="Unassembled WGS sequence"/>
</dbReference>
<feature type="region of interest" description="Disordered" evidence="1">
    <location>
        <begin position="131"/>
        <end position="150"/>
    </location>
</feature>
<keyword evidence="3" id="KW-1185">Reference proteome</keyword>
<accession>A0ABQ4XN71</accession>
<evidence type="ECO:0000313" key="3">
    <source>
        <dbReference type="Proteomes" id="UP001151760"/>
    </source>
</evidence>
<reference evidence="2" key="1">
    <citation type="journal article" date="2022" name="Int. J. Mol. Sci.">
        <title>Draft Genome of Tanacetum Coccineum: Genomic Comparison of Closely Related Tanacetum-Family Plants.</title>
        <authorList>
            <person name="Yamashiro T."/>
            <person name="Shiraishi A."/>
            <person name="Nakayama K."/>
            <person name="Satake H."/>
        </authorList>
    </citation>
    <scope>NUCLEOTIDE SEQUENCE</scope>
</reference>
<evidence type="ECO:0000313" key="2">
    <source>
        <dbReference type="EMBL" id="GJS66316.1"/>
    </source>
</evidence>
<sequence>MNTAMATFWLRKQMWLGSQTGKGSMQRSYSKYHLQRDLSKGSMSMVTTIKGSNINGSISKVQYIKGWEDLCVCVLVVGRGGYVVVWWGLRYFGDVGTCVGWGCWGVRVLLEWVEGWLGGIVGERGRRVEDPAEGKAEMRRRTGELEDTKG</sequence>
<organism evidence="2 3">
    <name type="scientific">Tanacetum coccineum</name>
    <dbReference type="NCBI Taxonomy" id="301880"/>
    <lineage>
        <taxon>Eukaryota</taxon>
        <taxon>Viridiplantae</taxon>
        <taxon>Streptophyta</taxon>
        <taxon>Embryophyta</taxon>
        <taxon>Tracheophyta</taxon>
        <taxon>Spermatophyta</taxon>
        <taxon>Magnoliopsida</taxon>
        <taxon>eudicotyledons</taxon>
        <taxon>Gunneridae</taxon>
        <taxon>Pentapetalae</taxon>
        <taxon>asterids</taxon>
        <taxon>campanulids</taxon>
        <taxon>Asterales</taxon>
        <taxon>Asteraceae</taxon>
        <taxon>Asteroideae</taxon>
        <taxon>Anthemideae</taxon>
        <taxon>Anthemidinae</taxon>
        <taxon>Tanacetum</taxon>
    </lineage>
</organism>
<evidence type="ECO:0000256" key="1">
    <source>
        <dbReference type="SAM" id="MobiDB-lite"/>
    </source>
</evidence>
<proteinExistence type="predicted"/>
<comment type="caution">
    <text evidence="2">The sequence shown here is derived from an EMBL/GenBank/DDBJ whole genome shotgun (WGS) entry which is preliminary data.</text>
</comment>
<reference evidence="2" key="2">
    <citation type="submission" date="2022-01" db="EMBL/GenBank/DDBJ databases">
        <authorList>
            <person name="Yamashiro T."/>
            <person name="Shiraishi A."/>
            <person name="Satake H."/>
            <person name="Nakayama K."/>
        </authorList>
    </citation>
    <scope>NUCLEOTIDE SEQUENCE</scope>
</reference>
<name>A0ABQ4XN71_9ASTR</name>
<dbReference type="EMBL" id="BQNB010009639">
    <property type="protein sequence ID" value="GJS66316.1"/>
    <property type="molecule type" value="Genomic_DNA"/>
</dbReference>
<protein>
    <submittedName>
        <fullName evidence="2">Uncharacterized protein</fullName>
    </submittedName>
</protein>
<gene>
    <name evidence="2" type="ORF">Tco_0680880</name>
</gene>